<organism evidence="3 4">
    <name type="scientific">Candidatus Falkowbacteria bacterium GW2011_GWA2_41_14</name>
    <dbReference type="NCBI Taxonomy" id="1618635"/>
    <lineage>
        <taxon>Bacteria</taxon>
        <taxon>Candidatus Falkowiibacteriota</taxon>
    </lineage>
</organism>
<proteinExistence type="predicted"/>
<feature type="region of interest" description="Disordered" evidence="1">
    <location>
        <begin position="470"/>
        <end position="495"/>
    </location>
</feature>
<evidence type="ECO:0000256" key="1">
    <source>
        <dbReference type="SAM" id="MobiDB-lite"/>
    </source>
</evidence>
<evidence type="ECO:0000313" key="4">
    <source>
        <dbReference type="Proteomes" id="UP000034190"/>
    </source>
</evidence>
<gene>
    <name evidence="3" type="ORF">UU43_C0001G0083</name>
</gene>
<keyword evidence="2" id="KW-0472">Membrane</keyword>
<evidence type="ECO:0000313" key="3">
    <source>
        <dbReference type="EMBL" id="KKR91903.1"/>
    </source>
</evidence>
<protein>
    <recommendedName>
        <fullName evidence="5">Bacterial Ig-like domain-containing protein</fullName>
    </recommendedName>
</protein>
<sequence length="495" mass="54032">MAKALKSLLNIGLVLFFIVIFSAEAQAEVIAPKIIKLLAQESLSLTGTAPANSEILIYLDGNFVGRAETTFSRLGSARAESAAQLNWRFQSDLIQTLAEGSHVVMAVAQDRTSLVLSAPTSEIKFTVNIVPAPILIAPNEKTATANLKPLITGLTRDNSLVKIFIDGVYNGATGVLRDDSGTANFAYRPTLNLNRGWHKIQAQALSGEQSSLESNTLNFNIELPMPAPTIFKPVANRETSVNRPFIVGLAKNDSRIKIYIDKKYAGELLAKNHLSGTANFAYKPAVALTRGAHSVYTVAVDKRGKASSRSNIVDFSTKNSAIAQSAEEEKKEAIAKIKEPPRASEIKSEPVVISESSGAVIEKAVARPVKPTPEPVMAPETLESINSNLTEKERTIKQELKDKETAALEKVKNLIGTGTAETKSDRGMINEGKENQGRLKLDLILFILFLLGVVAWLLWVNRELVKERRAQTEAEDKLTDDKDYQPGRGRDNKLF</sequence>
<accession>A0A0G0UT48</accession>
<reference evidence="3 4" key="1">
    <citation type="journal article" date="2015" name="Nature">
        <title>rRNA introns, odd ribosomes, and small enigmatic genomes across a large radiation of phyla.</title>
        <authorList>
            <person name="Brown C.T."/>
            <person name="Hug L.A."/>
            <person name="Thomas B.C."/>
            <person name="Sharon I."/>
            <person name="Castelle C.J."/>
            <person name="Singh A."/>
            <person name="Wilkins M.J."/>
            <person name="Williams K.H."/>
            <person name="Banfield J.F."/>
        </authorList>
    </citation>
    <scope>NUCLEOTIDE SEQUENCE [LARGE SCALE GENOMIC DNA]</scope>
</reference>
<dbReference type="EMBL" id="LCAP01000001">
    <property type="protein sequence ID" value="KKR91903.1"/>
    <property type="molecule type" value="Genomic_DNA"/>
</dbReference>
<comment type="caution">
    <text evidence="3">The sequence shown here is derived from an EMBL/GenBank/DDBJ whole genome shotgun (WGS) entry which is preliminary data.</text>
</comment>
<dbReference type="Proteomes" id="UP000034190">
    <property type="component" value="Unassembled WGS sequence"/>
</dbReference>
<dbReference type="AlphaFoldDB" id="A0A0G0UT48"/>
<feature type="transmembrane region" description="Helical" evidence="2">
    <location>
        <begin position="443"/>
        <end position="460"/>
    </location>
</feature>
<keyword evidence="2" id="KW-1133">Transmembrane helix</keyword>
<keyword evidence="2" id="KW-0812">Transmembrane</keyword>
<name>A0A0G0UT48_9BACT</name>
<dbReference type="PATRIC" id="fig|1618635.3.peg.92"/>
<evidence type="ECO:0000256" key="2">
    <source>
        <dbReference type="SAM" id="Phobius"/>
    </source>
</evidence>
<evidence type="ECO:0008006" key="5">
    <source>
        <dbReference type="Google" id="ProtNLM"/>
    </source>
</evidence>